<protein>
    <submittedName>
        <fullName evidence="1">Uncharacterized protein</fullName>
    </submittedName>
</protein>
<proteinExistence type="predicted"/>
<evidence type="ECO:0000313" key="1">
    <source>
        <dbReference type="Ensembl" id="ENSPTXP00000026349.1"/>
    </source>
</evidence>
<keyword evidence="2" id="KW-1185">Reference proteome</keyword>
<accession>A0A670ZUC4</accession>
<name>A0A670ZUC4_PSETE</name>
<reference evidence="1" key="2">
    <citation type="submission" date="2025-09" db="UniProtKB">
        <authorList>
            <consortium name="Ensembl"/>
        </authorList>
    </citation>
    <scope>IDENTIFICATION</scope>
</reference>
<sequence length="81" mass="9543">DLNGQNLHRPGNVRSFKFSRKWVDILGLQNAKLKRQINEVYREPRFKSLPSQALSANSILPFRPCCMDFLPMNRAIYLFIY</sequence>
<dbReference type="Proteomes" id="UP000472273">
    <property type="component" value="Unplaced"/>
</dbReference>
<dbReference type="AlphaFoldDB" id="A0A670ZUC4"/>
<reference evidence="1" key="1">
    <citation type="submission" date="2025-08" db="UniProtKB">
        <authorList>
            <consortium name="Ensembl"/>
        </authorList>
    </citation>
    <scope>IDENTIFICATION</scope>
</reference>
<dbReference type="GeneTree" id="ENSGT01010000229084"/>
<dbReference type="Ensembl" id="ENSPTXT00000027159.1">
    <property type="protein sequence ID" value="ENSPTXP00000026349.1"/>
    <property type="gene ID" value="ENSPTXG00000018244.1"/>
</dbReference>
<evidence type="ECO:0000313" key="2">
    <source>
        <dbReference type="Proteomes" id="UP000472273"/>
    </source>
</evidence>
<organism evidence="1 2">
    <name type="scientific">Pseudonaja textilis</name>
    <name type="common">Eastern brown snake</name>
    <dbReference type="NCBI Taxonomy" id="8673"/>
    <lineage>
        <taxon>Eukaryota</taxon>
        <taxon>Metazoa</taxon>
        <taxon>Chordata</taxon>
        <taxon>Craniata</taxon>
        <taxon>Vertebrata</taxon>
        <taxon>Euteleostomi</taxon>
        <taxon>Lepidosauria</taxon>
        <taxon>Squamata</taxon>
        <taxon>Bifurcata</taxon>
        <taxon>Unidentata</taxon>
        <taxon>Episquamata</taxon>
        <taxon>Toxicofera</taxon>
        <taxon>Serpentes</taxon>
        <taxon>Colubroidea</taxon>
        <taxon>Elapidae</taxon>
        <taxon>Hydrophiinae</taxon>
        <taxon>Pseudonaja</taxon>
    </lineage>
</organism>